<dbReference type="InterPro" id="IPR013321">
    <property type="entry name" value="Arc_rbn_hlx_hlx"/>
</dbReference>
<dbReference type="InterPro" id="IPR053853">
    <property type="entry name" value="FitA-like_RHH"/>
</dbReference>
<dbReference type="Gene3D" id="1.10.1220.10">
    <property type="entry name" value="Met repressor-like"/>
    <property type="match status" value="1"/>
</dbReference>
<feature type="region of interest" description="Disordered" evidence="1">
    <location>
        <begin position="66"/>
        <end position="89"/>
    </location>
</feature>
<proteinExistence type="predicted"/>
<dbReference type="STRING" id="1603886.GCA_001895165_01702"/>
<name>A0A261FU01_9BIFI</name>
<dbReference type="GO" id="GO:0006355">
    <property type="term" value="P:regulation of DNA-templated transcription"/>
    <property type="evidence" value="ECO:0007669"/>
    <property type="project" value="InterPro"/>
</dbReference>
<evidence type="ECO:0000313" key="3">
    <source>
        <dbReference type="EMBL" id="OZG62236.1"/>
    </source>
</evidence>
<comment type="caution">
    <text evidence="3">The sequence shown here is derived from an EMBL/GenBank/DDBJ whole genome shotgun (WGS) entry which is preliminary data.</text>
</comment>
<reference evidence="3 4" key="1">
    <citation type="journal article" date="2017" name="BMC Genomics">
        <title>Comparative genomic and phylogenomic analyses of the Bifidobacteriaceae family.</title>
        <authorList>
            <person name="Lugli G.A."/>
            <person name="Milani C."/>
            <person name="Turroni F."/>
            <person name="Duranti S."/>
            <person name="Mancabelli L."/>
            <person name="Mangifesta M."/>
            <person name="Ferrario C."/>
            <person name="Modesto M."/>
            <person name="Mattarelli P."/>
            <person name="Jiri K."/>
            <person name="van Sinderen D."/>
            <person name="Ventura M."/>
        </authorList>
    </citation>
    <scope>NUCLEOTIDE SEQUENCE [LARGE SCALE GENOMIC DNA]</scope>
    <source>
        <strain evidence="3 4">DSM 28807</strain>
    </source>
</reference>
<dbReference type="InterPro" id="IPR010985">
    <property type="entry name" value="Ribbon_hlx_hlx"/>
</dbReference>
<dbReference type="EMBL" id="MWWX01000005">
    <property type="protein sequence ID" value="OZG62236.1"/>
    <property type="molecule type" value="Genomic_DNA"/>
</dbReference>
<keyword evidence="4" id="KW-1185">Reference proteome</keyword>
<protein>
    <recommendedName>
        <fullName evidence="2">Antitoxin FitA-like ribbon-helix-helix domain-containing protein</fullName>
    </recommendedName>
</protein>
<organism evidence="3 4">
    <name type="scientific">Bifidobacterium lemurum</name>
    <dbReference type="NCBI Taxonomy" id="1603886"/>
    <lineage>
        <taxon>Bacteria</taxon>
        <taxon>Bacillati</taxon>
        <taxon>Actinomycetota</taxon>
        <taxon>Actinomycetes</taxon>
        <taxon>Bifidobacteriales</taxon>
        <taxon>Bifidobacteriaceae</taxon>
        <taxon>Bifidobacterium</taxon>
    </lineage>
</organism>
<dbReference type="RefSeq" id="WP_083570260.1">
    <property type="nucleotide sequence ID" value="NZ_BDIS01000024.1"/>
</dbReference>
<evidence type="ECO:0000256" key="1">
    <source>
        <dbReference type="SAM" id="MobiDB-lite"/>
    </source>
</evidence>
<evidence type="ECO:0000259" key="2">
    <source>
        <dbReference type="Pfam" id="PF22513"/>
    </source>
</evidence>
<dbReference type="AlphaFoldDB" id="A0A261FU01"/>
<dbReference type="Pfam" id="PF22513">
    <property type="entry name" value="FitA-like_RHH"/>
    <property type="match status" value="1"/>
</dbReference>
<gene>
    <name evidence="3" type="ORF">BLEM_0782</name>
</gene>
<sequence>MTTSLLIRKLPEDVKETLAKAAKANGRSTEAQARSVLEEFAASWVAHKASDWEFFERIRTELLDGGIDEDEFQPMPRDKNEQPRPVDFE</sequence>
<feature type="domain" description="Antitoxin FitA-like ribbon-helix-helix" evidence="2">
    <location>
        <begin position="4"/>
        <end position="39"/>
    </location>
</feature>
<evidence type="ECO:0000313" key="4">
    <source>
        <dbReference type="Proteomes" id="UP000216352"/>
    </source>
</evidence>
<accession>A0A261FU01</accession>
<feature type="compositionally biased region" description="Basic and acidic residues" evidence="1">
    <location>
        <begin position="76"/>
        <end position="89"/>
    </location>
</feature>
<dbReference type="Proteomes" id="UP000216352">
    <property type="component" value="Unassembled WGS sequence"/>
</dbReference>
<dbReference type="SUPFAM" id="SSF47598">
    <property type="entry name" value="Ribbon-helix-helix"/>
    <property type="match status" value="1"/>
</dbReference>
<dbReference type="OrthoDB" id="3238326at2"/>